<gene>
    <name evidence="2" type="ORF">GCM10010307_04210</name>
</gene>
<name>A0ABP6CLK9_9ACTN</name>
<keyword evidence="1" id="KW-0812">Transmembrane</keyword>
<sequence length="186" mass="20704">MRGGMNRTERRITDMLRQIATRDVVVLNDFGGSPRRLAALTYIAVQYGFRYGQTTRHGQMLQVRLIRDNRPEARERSTAALSRLAAGRTPGMRPGTLKPLPDAAPAVGLLRARIEFDAMDDDLDWRRKAVFMSASTALMMLLLIPAGWRASLCAGGAMGLVFAVFLQLELGRKDRLARRLKAHGLL</sequence>
<evidence type="ECO:0000313" key="2">
    <source>
        <dbReference type="EMBL" id="GAA2620780.1"/>
    </source>
</evidence>
<keyword evidence="1" id="KW-1133">Transmembrane helix</keyword>
<reference evidence="3" key="1">
    <citation type="journal article" date="2019" name="Int. J. Syst. Evol. Microbiol.">
        <title>The Global Catalogue of Microorganisms (GCM) 10K type strain sequencing project: providing services to taxonomists for standard genome sequencing and annotation.</title>
        <authorList>
            <consortium name="The Broad Institute Genomics Platform"/>
            <consortium name="The Broad Institute Genome Sequencing Center for Infectious Disease"/>
            <person name="Wu L."/>
            <person name="Ma J."/>
        </authorList>
    </citation>
    <scope>NUCLEOTIDE SEQUENCE [LARGE SCALE GENOMIC DNA]</scope>
    <source>
        <strain evidence="3">JCM 4524</strain>
    </source>
</reference>
<keyword evidence="1" id="KW-0472">Membrane</keyword>
<dbReference type="EMBL" id="BAAASJ010000004">
    <property type="protein sequence ID" value="GAA2620780.1"/>
    <property type="molecule type" value="Genomic_DNA"/>
</dbReference>
<feature type="transmembrane region" description="Helical" evidence="1">
    <location>
        <begin position="154"/>
        <end position="171"/>
    </location>
</feature>
<dbReference type="Proteomes" id="UP001500151">
    <property type="component" value="Unassembled WGS sequence"/>
</dbReference>
<protein>
    <submittedName>
        <fullName evidence="2">Uncharacterized protein</fullName>
    </submittedName>
</protein>
<organism evidence="2 3">
    <name type="scientific">Streptomyces vastus</name>
    <dbReference type="NCBI Taxonomy" id="285451"/>
    <lineage>
        <taxon>Bacteria</taxon>
        <taxon>Bacillati</taxon>
        <taxon>Actinomycetota</taxon>
        <taxon>Actinomycetes</taxon>
        <taxon>Kitasatosporales</taxon>
        <taxon>Streptomycetaceae</taxon>
        <taxon>Streptomyces</taxon>
    </lineage>
</organism>
<proteinExistence type="predicted"/>
<accession>A0ABP6CLK9</accession>
<feature type="transmembrane region" description="Helical" evidence="1">
    <location>
        <begin position="129"/>
        <end position="148"/>
    </location>
</feature>
<evidence type="ECO:0000313" key="3">
    <source>
        <dbReference type="Proteomes" id="UP001500151"/>
    </source>
</evidence>
<evidence type="ECO:0000256" key="1">
    <source>
        <dbReference type="SAM" id="Phobius"/>
    </source>
</evidence>
<keyword evidence="3" id="KW-1185">Reference proteome</keyword>
<comment type="caution">
    <text evidence="2">The sequence shown here is derived from an EMBL/GenBank/DDBJ whole genome shotgun (WGS) entry which is preliminary data.</text>
</comment>